<dbReference type="AlphaFoldDB" id="A0A0V0TUL8"/>
<dbReference type="EMBL" id="JYDJ01000137">
    <property type="protein sequence ID" value="KRX42719.1"/>
    <property type="molecule type" value="Genomic_DNA"/>
</dbReference>
<proteinExistence type="predicted"/>
<organism evidence="1 2">
    <name type="scientific">Trichinella murrelli</name>
    <dbReference type="NCBI Taxonomy" id="144512"/>
    <lineage>
        <taxon>Eukaryota</taxon>
        <taxon>Metazoa</taxon>
        <taxon>Ecdysozoa</taxon>
        <taxon>Nematoda</taxon>
        <taxon>Enoplea</taxon>
        <taxon>Dorylaimia</taxon>
        <taxon>Trichinellida</taxon>
        <taxon>Trichinellidae</taxon>
        <taxon>Trichinella</taxon>
    </lineage>
</organism>
<evidence type="ECO:0000313" key="1">
    <source>
        <dbReference type="EMBL" id="KRX42719.1"/>
    </source>
</evidence>
<sequence length="81" mass="9970">MQKIFVLTKKTFSWSMTVFLNTCKRKHATGLLKSFRENFSKQLYFLQQICYLKYVFRYYEIHSQIFYFIIIITKLLHAKNK</sequence>
<accession>A0A0V0TUL8</accession>
<comment type="caution">
    <text evidence="1">The sequence shown here is derived from an EMBL/GenBank/DDBJ whole genome shotgun (WGS) entry which is preliminary data.</text>
</comment>
<protein>
    <submittedName>
        <fullName evidence="1">Uncharacterized protein</fullName>
    </submittedName>
</protein>
<reference evidence="1 2" key="1">
    <citation type="submission" date="2015-01" db="EMBL/GenBank/DDBJ databases">
        <title>Evolution of Trichinella species and genotypes.</title>
        <authorList>
            <person name="Korhonen P.K."/>
            <person name="Edoardo P."/>
            <person name="Giuseppe L.R."/>
            <person name="Gasser R.B."/>
        </authorList>
    </citation>
    <scope>NUCLEOTIDE SEQUENCE [LARGE SCALE GENOMIC DNA]</scope>
    <source>
        <strain evidence="1">ISS417</strain>
    </source>
</reference>
<dbReference type="Proteomes" id="UP000055048">
    <property type="component" value="Unassembled WGS sequence"/>
</dbReference>
<name>A0A0V0TUL8_9BILA</name>
<gene>
    <name evidence="1" type="ORF">T05_11161</name>
</gene>
<evidence type="ECO:0000313" key="2">
    <source>
        <dbReference type="Proteomes" id="UP000055048"/>
    </source>
</evidence>
<keyword evidence="2" id="KW-1185">Reference proteome</keyword>